<dbReference type="InterPro" id="IPR043128">
    <property type="entry name" value="Rev_trsase/Diguanyl_cyclase"/>
</dbReference>
<dbReference type="PROSITE" id="PS50112">
    <property type="entry name" value="PAS"/>
    <property type="match status" value="1"/>
</dbReference>
<dbReference type="Proteomes" id="UP000681526">
    <property type="component" value="Unassembled WGS sequence"/>
</dbReference>
<dbReference type="Gene3D" id="3.30.450.20">
    <property type="entry name" value="PAS domain"/>
    <property type="match status" value="1"/>
</dbReference>
<accession>A0ABM8V834</accession>
<dbReference type="SMART" id="SM00267">
    <property type="entry name" value="GGDEF"/>
    <property type="match status" value="1"/>
</dbReference>
<dbReference type="CDD" id="cd00130">
    <property type="entry name" value="PAS"/>
    <property type="match status" value="1"/>
</dbReference>
<dbReference type="Pfam" id="PF00563">
    <property type="entry name" value="EAL"/>
    <property type="match status" value="1"/>
</dbReference>
<dbReference type="SUPFAM" id="SSF141868">
    <property type="entry name" value="EAL domain-like"/>
    <property type="match status" value="1"/>
</dbReference>
<evidence type="ECO:0000313" key="6">
    <source>
        <dbReference type="EMBL" id="CAG5091860.1"/>
    </source>
</evidence>
<evidence type="ECO:0000259" key="4">
    <source>
        <dbReference type="PROSITE" id="PS50883"/>
    </source>
</evidence>
<comment type="caution">
    <text evidence="6">The sequence shown here is derived from an EMBL/GenBank/DDBJ whole genome shotgun (WGS) entry which is preliminary data.</text>
</comment>
<dbReference type="SUPFAM" id="SSF55073">
    <property type="entry name" value="Nucleotide cyclase"/>
    <property type="match status" value="1"/>
</dbReference>
<feature type="domain" description="GGDEF" evidence="5">
    <location>
        <begin position="235"/>
        <end position="367"/>
    </location>
</feature>
<dbReference type="InterPro" id="IPR013656">
    <property type="entry name" value="PAS_4"/>
</dbReference>
<feature type="domain" description="PAS" evidence="2">
    <location>
        <begin position="80"/>
        <end position="150"/>
    </location>
</feature>
<dbReference type="SMART" id="SM00052">
    <property type="entry name" value="EAL"/>
    <property type="match status" value="1"/>
</dbReference>
<proteinExistence type="predicted"/>
<keyword evidence="1" id="KW-1133">Transmembrane helix</keyword>
<dbReference type="InterPro" id="IPR029787">
    <property type="entry name" value="Nucleotide_cyclase"/>
</dbReference>
<dbReference type="SUPFAM" id="SSF55785">
    <property type="entry name" value="PYP-like sensor domain (PAS domain)"/>
    <property type="match status" value="1"/>
</dbReference>
<sequence length="633" mass="69794">MALHDPAHEGKLRRGPSASTAAPVIWISGAVAAWAAAAPLLMPGQAAVWTTAVAAVTGFAAATVLAFRRPKRGSAAAAPVREAGETIFRHAPFPIVIADAKGHVREANEETLQLYGYERVELSRFSLPELAPPASRSALMEGLKAAAAGERRQVELAMLHKSGYELDIRLLLSPCPLQSGEPGIVALIQDIGEQKRSSERIRYLAYYDDMTGLPNRRLFMATLTETLSRPRPSDRKAAVLYLDLDRFKLVNDSFGRDFGDMLLLQVAERLSRNLGESDLAARMEGDEFAVLYDGVASESEALERAQLLLRLLEEPFELQGHPFHLSASIGIALASAGCDPAGVIKQADIALGLVKDNGRNGCMLYTGETDNSSLERLTMQHEMKLALARGDFRLFYQPQYEIETGRLIGMEALLRWQHPERGMIPPGEFIPIAEESGLIVQLGDWVLAEACRQNKTWQSLGLPAVPVSVNLSMRQFLQRNLKERVERILAETGLEPQYLELEITESMTMDVKYATACLLELAELGVRISIDDFGTGYSSFHHLKNFPIHRLKIDRSFVRDIRQDPNDAAIVAAIIAMAHNLNLPVIAEGVESEDQLHFLKTHRCDGFQGYYRSPPVPVQDAESLLREAGGRAD</sequence>
<reference evidence="6 7" key="1">
    <citation type="submission" date="2021-04" db="EMBL/GenBank/DDBJ databases">
        <authorList>
            <person name="Rakotoarivonina H."/>
        </authorList>
    </citation>
    <scope>NUCLEOTIDE SEQUENCE [LARGE SCALE GENOMIC DNA]</scope>
    <source>
        <strain evidence="6 7">XE</strain>
    </source>
</reference>
<keyword evidence="1" id="KW-0472">Membrane</keyword>
<dbReference type="RefSeq" id="WP_213485957.1">
    <property type="nucleotide sequence ID" value="NZ_CAJRAY010000085.1"/>
</dbReference>
<dbReference type="InterPro" id="IPR035965">
    <property type="entry name" value="PAS-like_dom_sf"/>
</dbReference>
<dbReference type="NCBIfam" id="TIGR00254">
    <property type="entry name" value="GGDEF"/>
    <property type="match status" value="1"/>
</dbReference>
<dbReference type="InterPro" id="IPR001633">
    <property type="entry name" value="EAL_dom"/>
</dbReference>
<keyword evidence="1" id="KW-0812">Transmembrane</keyword>
<dbReference type="NCBIfam" id="TIGR00229">
    <property type="entry name" value="sensory_box"/>
    <property type="match status" value="1"/>
</dbReference>
<feature type="transmembrane region" description="Helical" evidence="1">
    <location>
        <begin position="47"/>
        <end position="67"/>
    </location>
</feature>
<dbReference type="InterPro" id="IPR000700">
    <property type="entry name" value="PAS-assoc_C"/>
</dbReference>
<dbReference type="Gene3D" id="3.30.70.270">
    <property type="match status" value="1"/>
</dbReference>
<dbReference type="PROSITE" id="PS50887">
    <property type="entry name" value="GGDEF"/>
    <property type="match status" value="1"/>
</dbReference>
<name>A0ABM8V834_THEXY</name>
<dbReference type="Pfam" id="PF00990">
    <property type="entry name" value="GGDEF"/>
    <property type="match status" value="1"/>
</dbReference>
<dbReference type="PANTHER" id="PTHR44757">
    <property type="entry name" value="DIGUANYLATE CYCLASE DGCP"/>
    <property type="match status" value="1"/>
</dbReference>
<dbReference type="InterPro" id="IPR052155">
    <property type="entry name" value="Biofilm_reg_signaling"/>
</dbReference>
<protein>
    <submittedName>
        <fullName evidence="6">Probable signaling protein YkoW</fullName>
    </submittedName>
</protein>
<keyword evidence="7" id="KW-1185">Reference proteome</keyword>
<dbReference type="InterPro" id="IPR035919">
    <property type="entry name" value="EAL_sf"/>
</dbReference>
<dbReference type="Gene3D" id="3.20.20.450">
    <property type="entry name" value="EAL domain"/>
    <property type="match status" value="1"/>
</dbReference>
<dbReference type="PROSITE" id="PS50883">
    <property type="entry name" value="EAL"/>
    <property type="match status" value="1"/>
</dbReference>
<dbReference type="CDD" id="cd01948">
    <property type="entry name" value="EAL"/>
    <property type="match status" value="1"/>
</dbReference>
<dbReference type="PROSITE" id="PS50113">
    <property type="entry name" value="PAC"/>
    <property type="match status" value="1"/>
</dbReference>
<dbReference type="PANTHER" id="PTHR44757:SF2">
    <property type="entry name" value="BIOFILM ARCHITECTURE MAINTENANCE PROTEIN MBAA"/>
    <property type="match status" value="1"/>
</dbReference>
<evidence type="ECO:0000259" key="2">
    <source>
        <dbReference type="PROSITE" id="PS50112"/>
    </source>
</evidence>
<dbReference type="InterPro" id="IPR000160">
    <property type="entry name" value="GGDEF_dom"/>
</dbReference>
<evidence type="ECO:0000259" key="3">
    <source>
        <dbReference type="PROSITE" id="PS50113"/>
    </source>
</evidence>
<dbReference type="SMART" id="SM00091">
    <property type="entry name" value="PAS"/>
    <property type="match status" value="1"/>
</dbReference>
<dbReference type="EMBL" id="CAJRAY010000085">
    <property type="protein sequence ID" value="CAG5091860.1"/>
    <property type="molecule type" value="Genomic_DNA"/>
</dbReference>
<dbReference type="InterPro" id="IPR000014">
    <property type="entry name" value="PAS"/>
</dbReference>
<gene>
    <name evidence="6" type="primary">txxe 3174-ykoW</name>
    <name evidence="6" type="ORF">TXXE_16765</name>
</gene>
<evidence type="ECO:0000259" key="5">
    <source>
        <dbReference type="PROSITE" id="PS50887"/>
    </source>
</evidence>
<evidence type="ECO:0000256" key="1">
    <source>
        <dbReference type="SAM" id="Phobius"/>
    </source>
</evidence>
<evidence type="ECO:0000313" key="7">
    <source>
        <dbReference type="Proteomes" id="UP000681526"/>
    </source>
</evidence>
<dbReference type="Pfam" id="PF08448">
    <property type="entry name" value="PAS_4"/>
    <property type="match status" value="1"/>
</dbReference>
<feature type="domain" description="EAL" evidence="4">
    <location>
        <begin position="376"/>
        <end position="629"/>
    </location>
</feature>
<dbReference type="CDD" id="cd01949">
    <property type="entry name" value="GGDEF"/>
    <property type="match status" value="1"/>
</dbReference>
<feature type="transmembrane region" description="Helical" evidence="1">
    <location>
        <begin position="21"/>
        <end position="41"/>
    </location>
</feature>
<organism evidence="6 7">
    <name type="scientific">Thermobacillus xylanilyticus</name>
    <dbReference type="NCBI Taxonomy" id="76633"/>
    <lineage>
        <taxon>Bacteria</taxon>
        <taxon>Bacillati</taxon>
        <taxon>Bacillota</taxon>
        <taxon>Bacilli</taxon>
        <taxon>Bacillales</taxon>
        <taxon>Paenibacillaceae</taxon>
        <taxon>Thermobacillus</taxon>
    </lineage>
</organism>
<feature type="domain" description="PAC" evidence="3">
    <location>
        <begin position="152"/>
        <end position="203"/>
    </location>
</feature>